<accession>A0ABP9N1B1</accession>
<dbReference type="EMBL" id="BAABHY010000001">
    <property type="protein sequence ID" value="GAA5106880.1"/>
    <property type="molecule type" value="Genomic_DNA"/>
</dbReference>
<dbReference type="Proteomes" id="UP001500171">
    <property type="component" value="Unassembled WGS sequence"/>
</dbReference>
<proteinExistence type="predicted"/>
<evidence type="ECO:0000313" key="2">
    <source>
        <dbReference type="EMBL" id="GAA5106880.1"/>
    </source>
</evidence>
<gene>
    <name evidence="2" type="ORF">GCM10023211_07250</name>
</gene>
<keyword evidence="3" id="KW-1185">Reference proteome</keyword>
<dbReference type="CDD" id="cd07009">
    <property type="entry name" value="cupin_BLL0285-like"/>
    <property type="match status" value="1"/>
</dbReference>
<organism evidence="2 3">
    <name type="scientific">Orbus sasakiae</name>
    <dbReference type="NCBI Taxonomy" id="1078475"/>
    <lineage>
        <taxon>Bacteria</taxon>
        <taxon>Pseudomonadati</taxon>
        <taxon>Pseudomonadota</taxon>
        <taxon>Gammaproteobacteria</taxon>
        <taxon>Orbales</taxon>
        <taxon>Orbaceae</taxon>
        <taxon>Orbus</taxon>
    </lineage>
</organism>
<sequence length="183" mass="20440">MKKTILIMFSLFSIYSYANDSVTLVKSNNGISDNEIGYWSLWTDKEGISHQSLCKIDSLTFQQFSVAGAPELVSNDDMKTSRYVFNIMPKGWTGTWHKSPKAQWVIPIEGKWYIESMDNTRREFGPGELSFGYDIIAQTKDGKVGHLSGAVGDKPAKVLVIQVDSLPKNITDERCMAGGTFVK</sequence>
<dbReference type="InterPro" id="IPR011051">
    <property type="entry name" value="RmlC_Cupin_sf"/>
</dbReference>
<comment type="caution">
    <text evidence="2">The sequence shown here is derived from an EMBL/GenBank/DDBJ whole genome shotgun (WGS) entry which is preliminary data.</text>
</comment>
<dbReference type="SUPFAM" id="SSF51182">
    <property type="entry name" value="RmlC-like cupins"/>
    <property type="match status" value="1"/>
</dbReference>
<dbReference type="RefSeq" id="WP_345488914.1">
    <property type="nucleotide sequence ID" value="NZ_BAABHY010000001.1"/>
</dbReference>
<feature type="chain" id="PRO_5046496706" evidence="1">
    <location>
        <begin position="19"/>
        <end position="183"/>
    </location>
</feature>
<feature type="signal peptide" evidence="1">
    <location>
        <begin position="1"/>
        <end position="18"/>
    </location>
</feature>
<evidence type="ECO:0000313" key="3">
    <source>
        <dbReference type="Proteomes" id="UP001500171"/>
    </source>
</evidence>
<name>A0ABP9N1B1_9GAMM</name>
<keyword evidence="1" id="KW-0732">Signal</keyword>
<reference evidence="3" key="1">
    <citation type="journal article" date="2019" name="Int. J. Syst. Evol. Microbiol.">
        <title>The Global Catalogue of Microorganisms (GCM) 10K type strain sequencing project: providing services to taxonomists for standard genome sequencing and annotation.</title>
        <authorList>
            <consortium name="The Broad Institute Genomics Platform"/>
            <consortium name="The Broad Institute Genome Sequencing Center for Infectious Disease"/>
            <person name="Wu L."/>
            <person name="Ma J."/>
        </authorList>
    </citation>
    <scope>NUCLEOTIDE SEQUENCE [LARGE SCALE GENOMIC DNA]</scope>
    <source>
        <strain evidence="3">JCM 18050</strain>
    </source>
</reference>
<evidence type="ECO:0000256" key="1">
    <source>
        <dbReference type="SAM" id="SignalP"/>
    </source>
</evidence>
<protein>
    <submittedName>
        <fullName evidence="2">Uncharacterized protein</fullName>
    </submittedName>
</protein>